<dbReference type="AlphaFoldDB" id="A0A7R9MHC4"/>
<name>A0A7R9MHC4_9ACAR</name>
<protein>
    <submittedName>
        <fullName evidence="2">Uncharacterized protein</fullName>
    </submittedName>
</protein>
<evidence type="ECO:0000313" key="3">
    <source>
        <dbReference type="Proteomes" id="UP000728032"/>
    </source>
</evidence>
<organism evidence="2">
    <name type="scientific">Oppiella nova</name>
    <dbReference type="NCBI Taxonomy" id="334625"/>
    <lineage>
        <taxon>Eukaryota</taxon>
        <taxon>Metazoa</taxon>
        <taxon>Ecdysozoa</taxon>
        <taxon>Arthropoda</taxon>
        <taxon>Chelicerata</taxon>
        <taxon>Arachnida</taxon>
        <taxon>Acari</taxon>
        <taxon>Acariformes</taxon>
        <taxon>Sarcoptiformes</taxon>
        <taxon>Oribatida</taxon>
        <taxon>Brachypylina</taxon>
        <taxon>Oppioidea</taxon>
        <taxon>Oppiidae</taxon>
        <taxon>Oppiella</taxon>
    </lineage>
</organism>
<gene>
    <name evidence="2" type="ORF">ONB1V03_LOCUS16714</name>
</gene>
<keyword evidence="3" id="KW-1185">Reference proteome</keyword>
<accession>A0A7R9MHC4</accession>
<evidence type="ECO:0000256" key="1">
    <source>
        <dbReference type="SAM" id="SignalP"/>
    </source>
</evidence>
<dbReference type="EMBL" id="OC934217">
    <property type="protein sequence ID" value="CAD7660144.1"/>
    <property type="molecule type" value="Genomic_DNA"/>
</dbReference>
<dbReference type="Proteomes" id="UP000728032">
    <property type="component" value="Unassembled WGS sequence"/>
</dbReference>
<feature type="chain" id="PRO_5036211575" evidence="1">
    <location>
        <begin position="22"/>
        <end position="109"/>
    </location>
</feature>
<sequence length="109" mass="13008">MSRFVCISLLAMVVLINVVNAHYAPGLVISSRISPLLSTYEGHLGRYRHNHHHRHRYHQLEHEFRRIRELERELLEIEASGVGLLEPDYYFDVERRLERHELRLAEILD</sequence>
<proteinExistence type="predicted"/>
<evidence type="ECO:0000313" key="2">
    <source>
        <dbReference type="EMBL" id="CAD7660144.1"/>
    </source>
</evidence>
<dbReference type="EMBL" id="CAJPVJ010019392">
    <property type="protein sequence ID" value="CAG2177282.1"/>
    <property type="molecule type" value="Genomic_DNA"/>
</dbReference>
<feature type="signal peptide" evidence="1">
    <location>
        <begin position="1"/>
        <end position="21"/>
    </location>
</feature>
<reference evidence="2" key="1">
    <citation type="submission" date="2020-11" db="EMBL/GenBank/DDBJ databases">
        <authorList>
            <person name="Tran Van P."/>
        </authorList>
    </citation>
    <scope>NUCLEOTIDE SEQUENCE</scope>
</reference>
<keyword evidence="1" id="KW-0732">Signal</keyword>